<dbReference type="EMBL" id="LZLS01000191">
    <property type="protein sequence ID" value="OBK22171.1"/>
    <property type="molecule type" value="Genomic_DNA"/>
</dbReference>
<dbReference type="Gene3D" id="1.10.287.850">
    <property type="entry name" value="HP0062-like domain"/>
    <property type="match status" value="1"/>
</dbReference>
<proteinExistence type="predicted"/>
<accession>A0A1A3NK24</accession>
<dbReference type="RefSeq" id="WP_065146115.1">
    <property type="nucleotide sequence ID" value="NZ_LZLS01000191.1"/>
</dbReference>
<dbReference type="Gene3D" id="3.40.50.1820">
    <property type="entry name" value="alpha/beta hydrolase"/>
    <property type="match status" value="1"/>
</dbReference>
<dbReference type="AlphaFoldDB" id="A0A1A3NK24"/>
<feature type="domain" description="PE-PPE" evidence="2">
    <location>
        <begin position="151"/>
        <end position="370"/>
    </location>
</feature>
<protein>
    <submittedName>
        <fullName evidence="3">PE family protein</fullName>
    </submittedName>
</protein>
<dbReference type="SUPFAM" id="SSF140459">
    <property type="entry name" value="PE/PPE dimer-like"/>
    <property type="match status" value="1"/>
</dbReference>
<sequence length="543" mass="56187">MSYVVAQPPALAAAATELTGIGSLIGEAAASAAAPTTAIMTAAADEVSAAIAGFFGAHGAEFQSVNRQLGALYDGFVQRLTAAVNYYANAEAINTAALVQGATTGLVTPVVGVPSGLDVAIVMGGTGMPIPTPKYLAAINELFLPSFPSVSSLVTPEQLYPITGVRSLPLVTSVQQGLQVLNTAVAEQLAAGNHVTVFGYSQSAIISSLLMQHYISLGPNMPDPSMINFILTGNEMNPNGGILARIPGLNISTIGLPFYGATPDGPYQTTTYTLEYDGFADFPRYPLNILSDINAVFGILTVHTTYADLTPDQIASATLLPTEGPTNNKYYIIPHPDLPLLDPVRAIPVIGDPIAALVQPNLKVIVNLGYGDPNYGYSTSPANVPTPFGLFPKVPPDVIANALIAGTHQGLNDFAAAVPVALTTPPVIPTPAFPPLIQQYAPTPPPPVPATPVNIANTLASVVSTGYSVLLPTADLLTAFATTMPAYDATLFLSQLAQGNLVDAIQLPLAATTGLAALGAMIEFIAVVEAAMEITQDLQSLTF</sequence>
<dbReference type="InterPro" id="IPR013228">
    <property type="entry name" value="PE-PPE_C"/>
</dbReference>
<name>A0A1A3NK24_MYCAS</name>
<organism evidence="3 4">
    <name type="scientific">Mycobacterium asiaticum</name>
    <dbReference type="NCBI Taxonomy" id="1790"/>
    <lineage>
        <taxon>Bacteria</taxon>
        <taxon>Bacillati</taxon>
        <taxon>Actinomycetota</taxon>
        <taxon>Actinomycetes</taxon>
        <taxon>Mycobacteriales</taxon>
        <taxon>Mycobacteriaceae</taxon>
        <taxon>Mycobacterium</taxon>
    </lineage>
</organism>
<evidence type="ECO:0000313" key="3">
    <source>
        <dbReference type="EMBL" id="OBK22171.1"/>
    </source>
</evidence>
<dbReference type="InterPro" id="IPR029058">
    <property type="entry name" value="AB_hydrolase_fold"/>
</dbReference>
<evidence type="ECO:0000259" key="1">
    <source>
        <dbReference type="Pfam" id="PF00934"/>
    </source>
</evidence>
<dbReference type="SUPFAM" id="SSF53474">
    <property type="entry name" value="alpha/beta-Hydrolases"/>
    <property type="match status" value="1"/>
</dbReference>
<feature type="domain" description="PE" evidence="1">
    <location>
        <begin position="4"/>
        <end position="94"/>
    </location>
</feature>
<dbReference type="OrthoDB" id="4568361at2"/>
<dbReference type="Pfam" id="PF00934">
    <property type="entry name" value="PE"/>
    <property type="match status" value="1"/>
</dbReference>
<dbReference type="Proteomes" id="UP000093928">
    <property type="component" value="Unassembled WGS sequence"/>
</dbReference>
<evidence type="ECO:0000259" key="2">
    <source>
        <dbReference type="Pfam" id="PF08237"/>
    </source>
</evidence>
<comment type="caution">
    <text evidence="3">The sequence shown here is derived from an EMBL/GenBank/DDBJ whole genome shotgun (WGS) entry which is preliminary data.</text>
</comment>
<evidence type="ECO:0000313" key="4">
    <source>
        <dbReference type="Proteomes" id="UP000093928"/>
    </source>
</evidence>
<gene>
    <name evidence="3" type="ORF">A5634_08370</name>
</gene>
<dbReference type="InterPro" id="IPR038332">
    <property type="entry name" value="PPE_sf"/>
</dbReference>
<reference evidence="3 4" key="1">
    <citation type="submission" date="2016-06" db="EMBL/GenBank/DDBJ databases">
        <authorList>
            <person name="Kjaerup R.B."/>
            <person name="Dalgaard T.S."/>
            <person name="Juul-Madsen H.R."/>
        </authorList>
    </citation>
    <scope>NUCLEOTIDE SEQUENCE [LARGE SCALE GENOMIC DNA]</scope>
    <source>
        <strain evidence="3 4">1165133.8</strain>
    </source>
</reference>
<dbReference type="InterPro" id="IPR000084">
    <property type="entry name" value="PE-PGRS_N"/>
</dbReference>
<dbReference type="Pfam" id="PF08237">
    <property type="entry name" value="PE-PPE"/>
    <property type="match status" value="1"/>
</dbReference>